<feature type="transmembrane region" description="Helical" evidence="6">
    <location>
        <begin position="111"/>
        <end position="144"/>
    </location>
</feature>
<feature type="transmembrane region" description="Helical" evidence="6">
    <location>
        <begin position="303"/>
        <end position="322"/>
    </location>
</feature>
<keyword evidence="8" id="KW-1185">Reference proteome</keyword>
<dbReference type="Proteomes" id="UP000190135">
    <property type="component" value="Unassembled WGS sequence"/>
</dbReference>
<gene>
    <name evidence="7" type="ORF">SAMN05428963_108119</name>
</gene>
<sequence>MAKEFARAPGALSRSRSLLSFLLFLATLVLVLWQPKGLGIGWTAMGGATLALIFGGVDLQDIGVVWHIVWDATFTFVGLVLISLVLEEAGCFHWAALHVARWGGGSGRRLFPLIILLGAIVSAVFANDGAAMLLTPLVLVILLSLDFEREAAFAFAIAIGFVADTASLPLIISNLVNIVIANYFGIGFGRYAGVMAVVNLASVAATLLVLWLYFRKVVDRRYDVSSLKRPRSAIRDPAIAGLALPLLAALILAFFLAPSFGIPVSVVTGSAALILVAVAGRWFGGRHAVVPLKTVIQRAPWQIVWFSVGMYVVVYGLGNAGLTERTAAVLTYLGGQGDVIATVGTGFAVAILASVMNNLPATLLSALAVKSAAVSEHTRELMIYASVIGNDLGPKFTPIGSLATLLWLHGLARKGRHIGWAQYCRIGLILTPPVLLVALLTLAFWVPVVARLH</sequence>
<dbReference type="GO" id="GO:0005886">
    <property type="term" value="C:plasma membrane"/>
    <property type="evidence" value="ECO:0007669"/>
    <property type="project" value="UniProtKB-SubCell"/>
</dbReference>
<evidence type="ECO:0000256" key="3">
    <source>
        <dbReference type="ARBA" id="ARBA00022692"/>
    </source>
</evidence>
<dbReference type="PANTHER" id="PTHR43302">
    <property type="entry name" value="TRANSPORTER ARSB-RELATED"/>
    <property type="match status" value="1"/>
</dbReference>
<comment type="subcellular location">
    <subcellularLocation>
        <location evidence="1">Cell membrane</location>
        <topology evidence="1">Multi-pass membrane protein</topology>
    </subcellularLocation>
</comment>
<dbReference type="NCBIfam" id="TIGR00935">
    <property type="entry name" value="2a45"/>
    <property type="match status" value="1"/>
</dbReference>
<name>A0A1T4RZN7_9HYPH</name>
<protein>
    <submittedName>
        <fullName evidence="7">Arsenite efflux membrane protein ArsB</fullName>
    </submittedName>
</protein>
<dbReference type="STRING" id="1365950.SAMN05428963_108119"/>
<feature type="transmembrane region" description="Helical" evidence="6">
    <location>
        <begin position="192"/>
        <end position="214"/>
    </location>
</feature>
<keyword evidence="4 6" id="KW-1133">Transmembrane helix</keyword>
<feature type="transmembrane region" description="Helical" evidence="6">
    <location>
        <begin position="39"/>
        <end position="57"/>
    </location>
</feature>
<dbReference type="GO" id="GO:0042960">
    <property type="term" value="F:antimonite secondary active transmembrane transporter activity"/>
    <property type="evidence" value="ECO:0007669"/>
    <property type="project" value="TreeGrafter"/>
</dbReference>
<feature type="transmembrane region" description="Helical" evidence="6">
    <location>
        <begin position="234"/>
        <end position="256"/>
    </location>
</feature>
<feature type="transmembrane region" description="Helical" evidence="6">
    <location>
        <begin position="262"/>
        <end position="283"/>
    </location>
</feature>
<keyword evidence="2" id="KW-1003">Cell membrane</keyword>
<reference evidence="7 8" key="1">
    <citation type="submission" date="2017-02" db="EMBL/GenBank/DDBJ databases">
        <authorList>
            <person name="Peterson S.W."/>
        </authorList>
    </citation>
    <scope>NUCLEOTIDE SEQUENCE [LARGE SCALE GENOMIC DNA]</scope>
    <source>
        <strain evidence="7 8">USBA 369</strain>
    </source>
</reference>
<dbReference type="PANTHER" id="PTHR43302:SF5">
    <property type="entry name" value="TRANSPORTER ARSB-RELATED"/>
    <property type="match status" value="1"/>
</dbReference>
<dbReference type="NCBIfam" id="NF011980">
    <property type="entry name" value="PRK15445.1"/>
    <property type="match status" value="1"/>
</dbReference>
<evidence type="ECO:0000256" key="5">
    <source>
        <dbReference type="ARBA" id="ARBA00023136"/>
    </source>
</evidence>
<dbReference type="GO" id="GO:0008490">
    <property type="term" value="F:arsenite secondary active transmembrane transporter activity"/>
    <property type="evidence" value="ECO:0007669"/>
    <property type="project" value="TreeGrafter"/>
</dbReference>
<dbReference type="CDD" id="cd01118">
    <property type="entry name" value="ArsB_permease"/>
    <property type="match status" value="1"/>
</dbReference>
<dbReference type="Pfam" id="PF02040">
    <property type="entry name" value="ArsB"/>
    <property type="match status" value="1"/>
</dbReference>
<dbReference type="PRINTS" id="PR00758">
    <property type="entry name" value="ARSENICPUMP"/>
</dbReference>
<evidence type="ECO:0000313" key="7">
    <source>
        <dbReference type="EMBL" id="SKA21425.1"/>
    </source>
</evidence>
<feature type="transmembrane region" description="Helical" evidence="6">
    <location>
        <begin position="64"/>
        <end position="86"/>
    </location>
</feature>
<feature type="transmembrane region" description="Helical" evidence="6">
    <location>
        <begin position="423"/>
        <end position="446"/>
    </location>
</feature>
<dbReference type="InterPro" id="IPR000802">
    <property type="entry name" value="Arsenical_pump_ArsB"/>
</dbReference>
<evidence type="ECO:0000313" key="8">
    <source>
        <dbReference type="Proteomes" id="UP000190135"/>
    </source>
</evidence>
<feature type="transmembrane region" description="Helical" evidence="6">
    <location>
        <begin position="151"/>
        <end position="172"/>
    </location>
</feature>
<evidence type="ECO:0000256" key="6">
    <source>
        <dbReference type="SAM" id="Phobius"/>
    </source>
</evidence>
<evidence type="ECO:0000256" key="4">
    <source>
        <dbReference type="ARBA" id="ARBA00022989"/>
    </source>
</evidence>
<organism evidence="7 8">
    <name type="scientific">Consotaella salsifontis</name>
    <dbReference type="NCBI Taxonomy" id="1365950"/>
    <lineage>
        <taxon>Bacteria</taxon>
        <taxon>Pseudomonadati</taxon>
        <taxon>Pseudomonadota</taxon>
        <taxon>Alphaproteobacteria</taxon>
        <taxon>Hyphomicrobiales</taxon>
        <taxon>Aurantimonadaceae</taxon>
        <taxon>Consotaella</taxon>
    </lineage>
</organism>
<feature type="transmembrane region" description="Helical" evidence="6">
    <location>
        <begin position="17"/>
        <end position="33"/>
    </location>
</feature>
<evidence type="ECO:0000256" key="2">
    <source>
        <dbReference type="ARBA" id="ARBA00022475"/>
    </source>
</evidence>
<evidence type="ECO:0000256" key="1">
    <source>
        <dbReference type="ARBA" id="ARBA00004651"/>
    </source>
</evidence>
<keyword evidence="3 6" id="KW-0812">Transmembrane</keyword>
<feature type="transmembrane region" description="Helical" evidence="6">
    <location>
        <begin position="342"/>
        <end position="369"/>
    </location>
</feature>
<accession>A0A1T4RZN7</accession>
<keyword evidence="5 6" id="KW-0472">Membrane</keyword>
<dbReference type="AlphaFoldDB" id="A0A1T4RZN7"/>
<proteinExistence type="predicted"/>
<dbReference type="EMBL" id="FUXL01000008">
    <property type="protein sequence ID" value="SKA21425.1"/>
    <property type="molecule type" value="Genomic_DNA"/>
</dbReference>